<keyword evidence="4" id="KW-1185">Reference proteome</keyword>
<dbReference type="STRING" id="1448308.A0A2T2NH21"/>
<name>A0A2T2NH21_CORCC</name>
<dbReference type="InterPro" id="IPR046623">
    <property type="entry name" value="DUF6536"/>
</dbReference>
<dbReference type="PANTHER" id="PTHR35395:SF1">
    <property type="entry name" value="DUF6536 DOMAIN-CONTAINING PROTEIN"/>
    <property type="match status" value="1"/>
</dbReference>
<dbReference type="Proteomes" id="UP000240883">
    <property type="component" value="Unassembled WGS sequence"/>
</dbReference>
<keyword evidence="1" id="KW-0812">Transmembrane</keyword>
<feature type="transmembrane region" description="Helical" evidence="1">
    <location>
        <begin position="143"/>
        <end position="160"/>
    </location>
</feature>
<protein>
    <recommendedName>
        <fullName evidence="2">DUF6536 domain-containing protein</fullName>
    </recommendedName>
</protein>
<feature type="transmembrane region" description="Helical" evidence="1">
    <location>
        <begin position="437"/>
        <end position="458"/>
    </location>
</feature>
<proteinExistence type="predicted"/>
<evidence type="ECO:0000256" key="1">
    <source>
        <dbReference type="SAM" id="Phobius"/>
    </source>
</evidence>
<gene>
    <name evidence="3" type="ORF">BS50DRAFT_557431</name>
</gene>
<dbReference type="OrthoDB" id="5429634at2759"/>
<evidence type="ECO:0000259" key="2">
    <source>
        <dbReference type="Pfam" id="PF20163"/>
    </source>
</evidence>
<evidence type="ECO:0000313" key="3">
    <source>
        <dbReference type="EMBL" id="PSN64735.1"/>
    </source>
</evidence>
<feature type="transmembrane region" description="Helical" evidence="1">
    <location>
        <begin position="623"/>
        <end position="645"/>
    </location>
</feature>
<keyword evidence="1" id="KW-1133">Transmembrane helix</keyword>
<dbReference type="PANTHER" id="PTHR35395">
    <property type="entry name" value="DUF6536 DOMAIN-CONTAINING PROTEIN"/>
    <property type="match status" value="1"/>
</dbReference>
<reference evidence="3 4" key="1">
    <citation type="journal article" date="2018" name="Front. Microbiol.">
        <title>Genome-Wide Analysis of Corynespora cassiicola Leaf Fall Disease Putative Effectors.</title>
        <authorList>
            <person name="Lopez D."/>
            <person name="Ribeiro S."/>
            <person name="Label P."/>
            <person name="Fumanal B."/>
            <person name="Venisse J.S."/>
            <person name="Kohler A."/>
            <person name="de Oliveira R.R."/>
            <person name="Labutti K."/>
            <person name="Lipzen A."/>
            <person name="Lail K."/>
            <person name="Bauer D."/>
            <person name="Ohm R.A."/>
            <person name="Barry K.W."/>
            <person name="Spatafora J."/>
            <person name="Grigoriev I.V."/>
            <person name="Martin F.M."/>
            <person name="Pujade-Renaud V."/>
        </authorList>
    </citation>
    <scope>NUCLEOTIDE SEQUENCE [LARGE SCALE GENOMIC DNA]</scope>
    <source>
        <strain evidence="3 4">Philippines</strain>
    </source>
</reference>
<feature type="transmembrane region" description="Helical" evidence="1">
    <location>
        <begin position="83"/>
        <end position="104"/>
    </location>
</feature>
<dbReference type="EMBL" id="KZ678138">
    <property type="protein sequence ID" value="PSN64735.1"/>
    <property type="molecule type" value="Genomic_DNA"/>
</dbReference>
<dbReference type="Pfam" id="PF20163">
    <property type="entry name" value="DUF6536"/>
    <property type="match status" value="1"/>
</dbReference>
<dbReference type="AlphaFoldDB" id="A0A2T2NH21"/>
<evidence type="ECO:0000313" key="4">
    <source>
        <dbReference type="Proteomes" id="UP000240883"/>
    </source>
</evidence>
<organism evidence="3 4">
    <name type="scientific">Corynespora cassiicola Philippines</name>
    <dbReference type="NCBI Taxonomy" id="1448308"/>
    <lineage>
        <taxon>Eukaryota</taxon>
        <taxon>Fungi</taxon>
        <taxon>Dikarya</taxon>
        <taxon>Ascomycota</taxon>
        <taxon>Pezizomycotina</taxon>
        <taxon>Dothideomycetes</taxon>
        <taxon>Pleosporomycetidae</taxon>
        <taxon>Pleosporales</taxon>
        <taxon>Corynesporascaceae</taxon>
        <taxon>Corynespora</taxon>
    </lineage>
</organism>
<sequence>MESTRYALVDPTEENAVFEKRKKSWLGRNEKWRRGILYASLATSIVCLLNLVITIWAVVTHGATYGSAVLYEGSCETTKNLNIGVHLIINIFSSAILGGSNYAMQCLSSPTRSEVDDAHARGTWLDIGVPSIRNLRSIARKRFWVWLFLVVSSIPLHLFYNSVVFTTLSGNSYIVYTVNEAWLSSGNFYVPDYEGYGPYVYELLDKELWKANEAGSLERLEPSSCIDVYARSFISTRGNLLVVTSSPSNSSSSSEEGEIFDYTWGGEITITGGQDATNLDPYAWICSDSRECLNWVNGSTTVRCDEYAFCDAPAVRKNPGTWTLNGRQVDYCLSAKTDEHCKLRLNTTIAALVIITGFIKALLIIITFFSVKEKLLLSTGDAIVSFLSRPDPVTQGSSLLSKADITHPHKSSGTPFGPQTYQPSRNRWLAAASRRRTATVFTTAALGLLICTALLIYATQNMKGAKASEIWALGFGQPTQHTLITFAGIRRRMIRPAGLLSNVLIANAPQAILSFVYFSCNALLTAMLGAREWASYAAARKGLRVHAHPRGAQRATYFLQLPWRYSVPMVGVGAVLHWLASQSIFVVTVEWWTNLDPDVAEETGKEVGEWGRDDWHDFATCGYSPLALLIFVVVAAVFFGVVVAMGRRGLGKGMPVVGSCSLGIAAACHADRGGEGGLAGEARLKWGAVEWVGEGGDLVRRCGFSSGEVGWPVEGVVYS</sequence>
<keyword evidence="1" id="KW-0472">Membrane</keyword>
<feature type="transmembrane region" description="Helical" evidence="1">
    <location>
        <begin position="36"/>
        <end position="63"/>
    </location>
</feature>
<feature type="transmembrane region" description="Helical" evidence="1">
    <location>
        <begin position="349"/>
        <end position="371"/>
    </location>
</feature>
<accession>A0A2T2NH21</accession>
<feature type="domain" description="DUF6536" evidence="2">
    <location>
        <begin position="32"/>
        <end position="183"/>
    </location>
</feature>